<comment type="caution">
    <text evidence="2">The sequence shown here is derived from an EMBL/GenBank/DDBJ whole genome shotgun (WGS) entry which is preliminary data.</text>
</comment>
<sequence length="163" mass="16466">MTDTNNQTGQNQNGAQASGQDTLRDRASHAYESAVARAGDTVESSRDTARDAAHQAGDFIEGNPLGALAGGLAVGALIGALVPRSDREKQLLAPVGKTVSAAAVAALAAAKETGRGELEELGLTKDAARNQVKSLLKSVAKAASHAGTAAAQAGREEIKTTHG</sequence>
<evidence type="ECO:0000313" key="3">
    <source>
        <dbReference type="Proteomes" id="UP000188729"/>
    </source>
</evidence>
<dbReference type="STRING" id="1915074.SPHI_06260"/>
<keyword evidence="3" id="KW-1185">Reference proteome</keyword>
<evidence type="ECO:0008006" key="4">
    <source>
        <dbReference type="Google" id="ProtNLM"/>
    </source>
</evidence>
<feature type="compositionally biased region" description="Low complexity" evidence="1">
    <location>
        <begin position="1"/>
        <end position="17"/>
    </location>
</feature>
<evidence type="ECO:0000313" key="2">
    <source>
        <dbReference type="EMBL" id="ONF97189.1"/>
    </source>
</evidence>
<evidence type="ECO:0000256" key="1">
    <source>
        <dbReference type="SAM" id="MobiDB-lite"/>
    </source>
</evidence>
<name>A0A1V2EYD3_9SPHN</name>
<organism evidence="2 3">
    <name type="scientific">Sphingomonas jeddahensis</name>
    <dbReference type="NCBI Taxonomy" id="1915074"/>
    <lineage>
        <taxon>Bacteria</taxon>
        <taxon>Pseudomonadati</taxon>
        <taxon>Pseudomonadota</taxon>
        <taxon>Alphaproteobacteria</taxon>
        <taxon>Sphingomonadales</taxon>
        <taxon>Sphingomonadaceae</taxon>
        <taxon>Sphingomonas</taxon>
    </lineage>
</organism>
<accession>A0A1V2EYD3</accession>
<protein>
    <recommendedName>
        <fullName evidence="4">DUF883 domain-containing protein</fullName>
    </recommendedName>
</protein>
<gene>
    <name evidence="2" type="ORF">SPHI_06260</name>
</gene>
<dbReference type="EMBL" id="MPSB01000002">
    <property type="protein sequence ID" value="ONF97189.1"/>
    <property type="molecule type" value="Genomic_DNA"/>
</dbReference>
<proteinExistence type="predicted"/>
<dbReference type="AlphaFoldDB" id="A0A1V2EYD3"/>
<dbReference type="Proteomes" id="UP000188729">
    <property type="component" value="Unassembled WGS sequence"/>
</dbReference>
<dbReference type="OrthoDB" id="7584899at2"/>
<feature type="region of interest" description="Disordered" evidence="1">
    <location>
        <begin position="1"/>
        <end position="55"/>
    </location>
</feature>
<dbReference type="RefSeq" id="WP_076743419.1">
    <property type="nucleotide sequence ID" value="NZ_MPSB01000002.1"/>
</dbReference>
<feature type="compositionally biased region" description="Basic and acidic residues" evidence="1">
    <location>
        <begin position="43"/>
        <end position="53"/>
    </location>
</feature>
<reference evidence="2 3" key="1">
    <citation type="submission" date="2016-11" db="EMBL/GenBank/DDBJ databases">
        <title>Genome sequence of Sphingomonas jeddahensis G39.</title>
        <authorList>
            <person name="Poehlein A."/>
            <person name="Wuebbeler J.H."/>
            <person name="Steinbuechel A."/>
            <person name="Daniel R."/>
        </authorList>
    </citation>
    <scope>NUCLEOTIDE SEQUENCE [LARGE SCALE GENOMIC DNA]</scope>
    <source>
        <strain evidence="2 3">G39</strain>
    </source>
</reference>